<protein>
    <submittedName>
        <fullName evidence="2">Glycosyltransferase family 4 protein</fullName>
    </submittedName>
</protein>
<dbReference type="RefSeq" id="WP_139695391.1">
    <property type="nucleotide sequence ID" value="NZ_CP074074.1"/>
</dbReference>
<dbReference type="InterPro" id="IPR001296">
    <property type="entry name" value="Glyco_trans_1"/>
</dbReference>
<dbReference type="Pfam" id="PF00534">
    <property type="entry name" value="Glycos_transf_1"/>
    <property type="match status" value="1"/>
</dbReference>
<dbReference type="AlphaFoldDB" id="A0A5C4SNR2"/>
<keyword evidence="3" id="KW-1185">Reference proteome</keyword>
<proteinExistence type="predicted"/>
<evidence type="ECO:0000313" key="2">
    <source>
        <dbReference type="EMBL" id="TNJ45748.1"/>
    </source>
</evidence>
<dbReference type="PANTHER" id="PTHR12526">
    <property type="entry name" value="GLYCOSYLTRANSFERASE"/>
    <property type="match status" value="1"/>
</dbReference>
<evidence type="ECO:0000313" key="3">
    <source>
        <dbReference type="Proteomes" id="UP000308713"/>
    </source>
</evidence>
<dbReference type="Gene3D" id="3.40.50.2000">
    <property type="entry name" value="Glycogen Phosphorylase B"/>
    <property type="match status" value="2"/>
</dbReference>
<reference evidence="2 3" key="1">
    <citation type="submission" date="2019-05" db="EMBL/GenBank/DDBJ databases">
        <title>Tamlana fucoidanivorans sp. nov., isolated from the surface of algae collected from Fujian province in China.</title>
        <authorList>
            <person name="Li J."/>
        </authorList>
    </citation>
    <scope>NUCLEOTIDE SEQUENCE [LARGE SCALE GENOMIC DNA]</scope>
    <source>
        <strain evidence="2 3">CW2-9</strain>
    </source>
</reference>
<evidence type="ECO:0000259" key="1">
    <source>
        <dbReference type="Pfam" id="PF00534"/>
    </source>
</evidence>
<name>A0A5C4SNR2_9FLAO</name>
<feature type="domain" description="Glycosyl transferase family 1" evidence="1">
    <location>
        <begin position="151"/>
        <end position="316"/>
    </location>
</feature>
<dbReference type="SUPFAM" id="SSF53756">
    <property type="entry name" value="UDP-Glycosyltransferase/glycogen phosphorylase"/>
    <property type="match status" value="1"/>
</dbReference>
<organism evidence="2 3">
    <name type="scientific">Allotamlana fucoidanivorans</name>
    <dbReference type="NCBI Taxonomy" id="2583814"/>
    <lineage>
        <taxon>Bacteria</taxon>
        <taxon>Pseudomonadati</taxon>
        <taxon>Bacteroidota</taxon>
        <taxon>Flavobacteriia</taxon>
        <taxon>Flavobacteriales</taxon>
        <taxon>Flavobacteriaceae</taxon>
        <taxon>Allotamlana</taxon>
    </lineage>
</organism>
<dbReference type="OrthoDB" id="139410at2"/>
<keyword evidence="2" id="KW-0808">Transferase</keyword>
<dbReference type="GO" id="GO:0016757">
    <property type="term" value="F:glycosyltransferase activity"/>
    <property type="evidence" value="ECO:0007669"/>
    <property type="project" value="InterPro"/>
</dbReference>
<dbReference type="EMBL" id="VDCS01000004">
    <property type="protein sequence ID" value="TNJ45748.1"/>
    <property type="molecule type" value="Genomic_DNA"/>
</dbReference>
<sequence length="336" mass="38438">MTKLLYIGNKLSQNGKTQTTIETLSALLGQEGFEVISASEKQNKIIRLWDMLWHVLKYRRSIDYVLIDTYSTFNFYYAYLVSQLCRCFKVPYIPILHGGDLPKRLKTSPRLSKILFKNAYTNVAPSLYTKARFGVCGFKNVICIPNTIEIENYPFKPRLYKKIKLLWVRSFSKIYNPKLGIDILKLLLESGMEADLCMVGPEGDGSLKETKAYAKKKNVDVTFTGKLSKKDWVALSEHYNVFINTTMVDNMPVSVLEAMALGLPVITTHVGGMPYLIDNHVDGILVKSNHSKGFVNAIQYLINNQDDVNKMVQKARMKVEHYDWQVVKKQWISLLS</sequence>
<gene>
    <name evidence="2" type="ORF">FGF67_05030</name>
</gene>
<accession>A0A5C4SNR2</accession>
<dbReference type="Proteomes" id="UP000308713">
    <property type="component" value="Unassembled WGS sequence"/>
</dbReference>
<dbReference type="CDD" id="cd03801">
    <property type="entry name" value="GT4_PimA-like"/>
    <property type="match status" value="1"/>
</dbReference>
<comment type="caution">
    <text evidence="2">The sequence shown here is derived from an EMBL/GenBank/DDBJ whole genome shotgun (WGS) entry which is preliminary data.</text>
</comment>